<keyword evidence="5" id="KW-1185">Reference proteome</keyword>
<dbReference type="Pfam" id="PF00694">
    <property type="entry name" value="Aconitase_C"/>
    <property type="match status" value="1"/>
</dbReference>
<feature type="domain" description="Aconitase A/isopropylmalate dehydratase small subunit swivel" evidence="3">
    <location>
        <begin position="60"/>
        <end position="107"/>
    </location>
</feature>
<dbReference type="PANTHER" id="PTHR43345:SF2">
    <property type="entry name" value="3-ISOPROPYLMALATE DEHYDRATASE SMALL SUBUNIT 1"/>
    <property type="match status" value="1"/>
</dbReference>
<evidence type="ECO:0000313" key="4">
    <source>
        <dbReference type="EMBL" id="MCJ0763167.1"/>
    </source>
</evidence>
<dbReference type="InterPro" id="IPR000573">
    <property type="entry name" value="AconitaseA/IPMdHydase_ssu_swvl"/>
</dbReference>
<dbReference type="AlphaFoldDB" id="A0A9X1VTT7"/>
<dbReference type="SUPFAM" id="SSF52016">
    <property type="entry name" value="LeuD/IlvD-like"/>
    <property type="match status" value="1"/>
</dbReference>
<dbReference type="PANTHER" id="PTHR43345">
    <property type="entry name" value="3-ISOPROPYLMALATE DEHYDRATASE SMALL SUBUNIT 2-RELATED-RELATED"/>
    <property type="match status" value="1"/>
</dbReference>
<evidence type="ECO:0000259" key="3">
    <source>
        <dbReference type="Pfam" id="PF00694"/>
    </source>
</evidence>
<evidence type="ECO:0000256" key="1">
    <source>
        <dbReference type="ARBA" id="ARBA00009869"/>
    </source>
</evidence>
<dbReference type="GO" id="GO:0016836">
    <property type="term" value="F:hydro-lyase activity"/>
    <property type="evidence" value="ECO:0007669"/>
    <property type="project" value="InterPro"/>
</dbReference>
<gene>
    <name evidence="4" type="ORF">MMF98_08095</name>
</gene>
<accession>A0A9X1VTT7</accession>
<organism evidence="4 5">
    <name type="scientific">Variovorax terrae</name>
    <dbReference type="NCBI Taxonomy" id="2923278"/>
    <lineage>
        <taxon>Bacteria</taxon>
        <taxon>Pseudomonadati</taxon>
        <taxon>Pseudomonadota</taxon>
        <taxon>Betaproteobacteria</taxon>
        <taxon>Burkholderiales</taxon>
        <taxon>Comamonadaceae</taxon>
        <taxon>Variovorax</taxon>
    </lineage>
</organism>
<dbReference type="EMBL" id="JALGBI010000001">
    <property type="protein sequence ID" value="MCJ0763167.1"/>
    <property type="molecule type" value="Genomic_DNA"/>
</dbReference>
<reference evidence="4" key="1">
    <citation type="submission" date="2022-03" db="EMBL/GenBank/DDBJ databases">
        <authorList>
            <person name="Woo C.Y."/>
        </authorList>
    </citation>
    <scope>NUCLEOTIDE SEQUENCE</scope>
    <source>
        <strain evidence="4">CYS-02</strain>
    </source>
</reference>
<name>A0A9X1VTT7_9BURK</name>
<dbReference type="InterPro" id="IPR015928">
    <property type="entry name" value="Aconitase/3IPM_dehydase_swvl"/>
</dbReference>
<dbReference type="Proteomes" id="UP001139447">
    <property type="component" value="Unassembled WGS sequence"/>
</dbReference>
<comment type="caution">
    <text evidence="4">The sequence shown here is derived from an EMBL/GenBank/DDBJ whole genome shotgun (WGS) entry which is preliminary data.</text>
</comment>
<dbReference type="InterPro" id="IPR050075">
    <property type="entry name" value="LeuD"/>
</dbReference>
<comment type="similarity">
    <text evidence="1">Belongs to the LeuD family. LeuD type 2 subfamily.</text>
</comment>
<dbReference type="InterPro" id="IPR011827">
    <property type="entry name" value="LeuD_type2/HacB/DmdB"/>
</dbReference>
<dbReference type="Gene3D" id="3.20.19.10">
    <property type="entry name" value="Aconitase, domain 4"/>
    <property type="match status" value="1"/>
</dbReference>
<evidence type="ECO:0000313" key="5">
    <source>
        <dbReference type="Proteomes" id="UP001139447"/>
    </source>
</evidence>
<dbReference type="RefSeq" id="WP_243305768.1">
    <property type="nucleotide sequence ID" value="NZ_JALGBI010000001.1"/>
</dbReference>
<evidence type="ECO:0000256" key="2">
    <source>
        <dbReference type="ARBA" id="ARBA00023239"/>
    </source>
</evidence>
<keyword evidence="2" id="KW-0456">Lyase</keyword>
<protein>
    <submittedName>
        <fullName evidence="4">3-isopropylmalate dehydratase</fullName>
    </submittedName>
</protein>
<sequence length="181" mass="18688">MQTEFTAGAYRVGDDVKALEIMPTRFKSSNALADGELAQAAFADLDPGFAAKALAGDYGIVVAGRNFGGGGKTIEGPVFALRGAGVRLVIADSFARYFLRNAINNGFPILVCEGISAAVQTGQPLCVDLQAATIRNLATGQTLQATPLSASALDILSVGGLVPYARRKLAERSEARALAAG</sequence>
<proteinExistence type="inferred from homology"/>
<dbReference type="NCBIfam" id="TIGR02087">
    <property type="entry name" value="LEUD_arch"/>
    <property type="match status" value="1"/>
</dbReference>